<dbReference type="AlphaFoldDB" id="A0A1S8X5M3"/>
<dbReference type="InterPro" id="IPR001680">
    <property type="entry name" value="WD40_rpt"/>
</dbReference>
<evidence type="ECO:0000256" key="10">
    <source>
        <dbReference type="SAM" id="Coils"/>
    </source>
</evidence>
<dbReference type="InterPro" id="IPR051980">
    <property type="entry name" value="WD_repeat_MORG1"/>
</dbReference>
<dbReference type="InterPro" id="IPR036322">
    <property type="entry name" value="WD40_repeat_dom_sf"/>
</dbReference>
<keyword evidence="10" id="KW-0175">Coiled coil</keyword>
<proteinExistence type="inferred from homology"/>
<evidence type="ECO:0000256" key="4">
    <source>
        <dbReference type="ARBA" id="ARBA00022490"/>
    </source>
</evidence>
<dbReference type="SMART" id="SM00320">
    <property type="entry name" value="WD40"/>
    <property type="match status" value="7"/>
</dbReference>
<dbReference type="Gene3D" id="1.20.5.170">
    <property type="match status" value="1"/>
</dbReference>
<comment type="subcellular location">
    <subcellularLocation>
        <location evidence="1">Cytoplasm</location>
    </subcellularLocation>
</comment>
<dbReference type="GO" id="GO:0015031">
    <property type="term" value="P:protein transport"/>
    <property type="evidence" value="ECO:0007669"/>
    <property type="project" value="UniProtKB-KW"/>
</dbReference>
<feature type="non-terminal residue" evidence="12">
    <location>
        <position position="1"/>
    </location>
</feature>
<keyword evidence="9" id="KW-0853">WD repeat</keyword>
<comment type="similarity">
    <text evidence="6">Belongs to the WD repeat MORG1 family.</text>
</comment>
<gene>
    <name evidence="12" type="ORF">X801_02130</name>
</gene>
<keyword evidence="5" id="KW-0653">Protein transport</keyword>
<evidence type="ECO:0000256" key="6">
    <source>
        <dbReference type="ARBA" id="ARBA00038145"/>
    </source>
</evidence>
<dbReference type="GO" id="GO:0071013">
    <property type="term" value="C:catalytic step 2 spliceosome"/>
    <property type="evidence" value="ECO:0007669"/>
    <property type="project" value="TreeGrafter"/>
</dbReference>
<dbReference type="PROSITE" id="PS50082">
    <property type="entry name" value="WD_REPEATS_2"/>
    <property type="match status" value="1"/>
</dbReference>
<evidence type="ECO:0000256" key="3">
    <source>
        <dbReference type="ARBA" id="ARBA00022448"/>
    </source>
</evidence>
<dbReference type="InterPro" id="IPR007758">
    <property type="entry name" value="Nucleoporin_NSP1_C"/>
</dbReference>
<feature type="non-terminal residue" evidence="12">
    <location>
        <position position="976"/>
    </location>
</feature>
<dbReference type="InterPro" id="IPR015943">
    <property type="entry name" value="WD40/YVTN_repeat-like_dom_sf"/>
</dbReference>
<evidence type="ECO:0000256" key="2">
    <source>
        <dbReference type="ARBA" id="ARBA00005911"/>
    </source>
</evidence>
<evidence type="ECO:0000256" key="5">
    <source>
        <dbReference type="ARBA" id="ARBA00022927"/>
    </source>
</evidence>
<evidence type="ECO:0000256" key="8">
    <source>
        <dbReference type="ARBA" id="ARBA00042222"/>
    </source>
</evidence>
<feature type="domain" description="Nucleoporin NSP1-like C-terminal" evidence="11">
    <location>
        <begin position="339"/>
        <end position="437"/>
    </location>
</feature>
<dbReference type="EMBL" id="KV891930">
    <property type="protein sequence ID" value="OON21967.1"/>
    <property type="molecule type" value="Genomic_DNA"/>
</dbReference>
<dbReference type="Pfam" id="PF00400">
    <property type="entry name" value="WD40"/>
    <property type="match status" value="3"/>
</dbReference>
<sequence length="976" mass="103065">FQFGLPSTTSSGGSTGFSFGTTGFGSSTGSAQTTATSLPGLSTAASGSSVFPSLGLSLSSPFASASTTTSVPQTTAASLGLSFQTTKPGLVFGTAATQPSTSGSSTPTSFMFGAPVSQQASLAAPVSTQGASTAAGSLGGFSFGLQTAKTPGFGQSTSVSSALPSFGASSFIHSGTTTSAPLPSFGALSGTTSTVTGLSSTPSQAPLGIFSQPSTSASSLFKAVTSTVPAVPSAPITSVGSISQTLAGSVTQASTSSVSLGFTLPSAIPSTTDASKPAIGPLFGKTEASALKITPTTSTTLAPVPTVGGTSVLGLPTVSSTTTATTSAPTSQTTTSVASVTKPSTLTFHQLEELVNKWAHELEDQERYFMDEAERISQWDQALMSNGEKITTLYEKVDACKQEQAQLEQELDFIDGHQKELEKLLETLERTAEELPPGQLHSDFERESIFQLATNVDLELGQLLSDLREMADQVNSATSKVSGGAALARNTHDVKAKDGGLSKILGGAGQPEEGIGAMHQVTRILNCHMHSLNWIHQNTHESQDVGAVASFAAGPEMRAWTYLTVMMNSDRLSESKPAPLPTQASRRLHCHQSAVRAARFNSDGQYCVTAGGDKTIKLWNPYKDRLLKTYTGHGGEVSDAQLPVSFRTSNVCKVRKTVVYIVSPNPNLTTFPEQANSDNSQLGSGGADCLVVLWDVGTGQSVRRWRRHAGRVNAVRFAAPFQHSESSLPSPILISAGVDGMVLVWDARAKTPYPVQTMHEAKDSVTCVAFSRWQIITGSVDKCVRIYDIRRGRIHVHLTSRDSLTQCLIFIKLGEMTEDYVGYPVTSVSMTMDCQCLLVGTQDSTLRLFDALNGELLNKYTGHVNKTYRMDSVLMNNDAHVASGSEAHSLVYIWDFVRSNYPLLTLDHSPGGPMWGGLSSDDEPVSQLAIEAAKSANFLIHSLSPHPTQSRLLTAGGDFVWLWDAEPDVCEDVDVD</sequence>
<evidence type="ECO:0000259" key="11">
    <source>
        <dbReference type="Pfam" id="PF05064"/>
    </source>
</evidence>
<feature type="coiled-coil region" evidence="10">
    <location>
        <begin position="390"/>
        <end position="434"/>
    </location>
</feature>
<comment type="similarity">
    <text evidence="2">Belongs to the nucleoporin NSP1/NUP62 family.</text>
</comment>
<evidence type="ECO:0000256" key="1">
    <source>
        <dbReference type="ARBA" id="ARBA00004496"/>
    </source>
</evidence>
<feature type="repeat" description="WD" evidence="9">
    <location>
        <begin position="588"/>
        <end position="629"/>
    </location>
</feature>
<dbReference type="GO" id="GO:0005635">
    <property type="term" value="C:nuclear envelope"/>
    <property type="evidence" value="ECO:0007669"/>
    <property type="project" value="UniProtKB-ARBA"/>
</dbReference>
<dbReference type="PANTHER" id="PTHR22842">
    <property type="entry name" value="WD40 REPEAT PROTEIN"/>
    <property type="match status" value="1"/>
</dbReference>
<dbReference type="Gene3D" id="2.130.10.10">
    <property type="entry name" value="YVTN repeat-like/Quinoprotein amine dehydrogenase"/>
    <property type="match status" value="1"/>
</dbReference>
<name>A0A1S8X5M3_OPIVI</name>
<dbReference type="FunFam" id="1.20.5.170:FF:000040">
    <property type="entry name" value="Nuclear pore glycoprotein p62"/>
    <property type="match status" value="1"/>
</dbReference>
<dbReference type="GO" id="GO:0000398">
    <property type="term" value="P:mRNA splicing, via spliceosome"/>
    <property type="evidence" value="ECO:0007669"/>
    <property type="project" value="TreeGrafter"/>
</dbReference>
<keyword evidence="4" id="KW-0963">Cytoplasm</keyword>
<evidence type="ECO:0000313" key="13">
    <source>
        <dbReference type="Proteomes" id="UP000243686"/>
    </source>
</evidence>
<dbReference type="PROSITE" id="PS50294">
    <property type="entry name" value="WD_REPEATS_REGION"/>
    <property type="match status" value="1"/>
</dbReference>
<dbReference type="GO" id="GO:0005737">
    <property type="term" value="C:cytoplasm"/>
    <property type="evidence" value="ECO:0007669"/>
    <property type="project" value="UniProtKB-SubCell"/>
</dbReference>
<protein>
    <recommendedName>
        <fullName evidence="7">WD repeat domain-containing protein 83</fullName>
    </recommendedName>
    <alternativeName>
        <fullName evidence="8">Mitogen-activated protein kinase organizer 1</fullName>
    </alternativeName>
</protein>
<evidence type="ECO:0000256" key="7">
    <source>
        <dbReference type="ARBA" id="ARBA00040453"/>
    </source>
</evidence>
<dbReference type="Pfam" id="PF05064">
    <property type="entry name" value="Nsp1_C"/>
    <property type="match status" value="1"/>
</dbReference>
<dbReference type="SUPFAM" id="SSF50978">
    <property type="entry name" value="WD40 repeat-like"/>
    <property type="match status" value="1"/>
</dbReference>
<evidence type="ECO:0000313" key="12">
    <source>
        <dbReference type="EMBL" id="OON21967.1"/>
    </source>
</evidence>
<evidence type="ECO:0000256" key="9">
    <source>
        <dbReference type="PROSITE-ProRule" id="PRU00221"/>
    </source>
</evidence>
<keyword evidence="13" id="KW-1185">Reference proteome</keyword>
<reference evidence="12 13" key="1">
    <citation type="submission" date="2015-03" db="EMBL/GenBank/DDBJ databases">
        <title>Draft genome of the nematode, Opisthorchis viverrini.</title>
        <authorList>
            <person name="Mitreva M."/>
        </authorList>
    </citation>
    <scope>NUCLEOTIDE SEQUENCE [LARGE SCALE GENOMIC DNA]</scope>
    <source>
        <strain evidence="12">Khon Kaen</strain>
    </source>
</reference>
<organism evidence="12 13">
    <name type="scientific">Opisthorchis viverrini</name>
    <name type="common">Southeast Asian liver fluke</name>
    <dbReference type="NCBI Taxonomy" id="6198"/>
    <lineage>
        <taxon>Eukaryota</taxon>
        <taxon>Metazoa</taxon>
        <taxon>Spiralia</taxon>
        <taxon>Lophotrochozoa</taxon>
        <taxon>Platyhelminthes</taxon>
        <taxon>Trematoda</taxon>
        <taxon>Digenea</taxon>
        <taxon>Opisthorchiida</taxon>
        <taxon>Opisthorchiata</taxon>
        <taxon>Opisthorchiidae</taxon>
        <taxon>Opisthorchis</taxon>
    </lineage>
</organism>
<accession>A0A1S8X5M3</accession>
<keyword evidence="3" id="KW-0813">Transport</keyword>
<dbReference type="Proteomes" id="UP000243686">
    <property type="component" value="Unassembled WGS sequence"/>
</dbReference>
<dbReference type="PANTHER" id="PTHR22842:SF3">
    <property type="entry name" value="WD REPEAT DOMAIN-CONTAINING PROTEIN 83"/>
    <property type="match status" value="1"/>
</dbReference>